<dbReference type="AlphaFoldDB" id="A0AA42WSZ9"/>
<accession>A0AA42WSZ9</accession>
<proteinExistence type="predicted"/>
<comment type="caution">
    <text evidence="1">The sequence shown here is derived from an EMBL/GenBank/DDBJ whole genome shotgun (WGS) entry which is preliminary data.</text>
</comment>
<dbReference type="Proteomes" id="UP001162318">
    <property type="component" value="Unassembled WGS sequence"/>
</dbReference>
<dbReference type="RefSeq" id="WP_066768688.1">
    <property type="nucleotide sequence ID" value="NZ_JAOCKX010000001.1"/>
</dbReference>
<name>A0AA42WSZ9_SPHYA</name>
<dbReference type="EMBL" id="JAOCKX010000001">
    <property type="protein sequence ID" value="MDH2129617.1"/>
    <property type="molecule type" value="Genomic_DNA"/>
</dbReference>
<reference evidence="1" key="1">
    <citation type="submission" date="2022-09" db="EMBL/GenBank/DDBJ databases">
        <title>Intensive care unit water sources are persistently colonized with multi-drug resistant bacteria and are the site of extensive horizontal gene transfer of antibiotic resistance genes.</title>
        <authorList>
            <person name="Diorio-Toth L."/>
        </authorList>
    </citation>
    <scope>NUCLEOTIDE SEQUENCE</scope>
    <source>
        <strain evidence="1">GD03659</strain>
    </source>
</reference>
<sequence>MYENWWPDLLAHIPEECPWAASDVVVAEIRGFDDPSVPGVRFMWSALVPVAQLEALGGRLRAFGHEVESSGRPSPLLNGPQSLNPRFWIGTYLEGKDGAPSVREDYEPLILGWTSNNQTAMVLDPRFAMTYGLMPRVHVDGATRWDNPAEPEFDVASVDKPSLYADLRYDDMRAVVSRDYLQDYLSLREMALVQVFYEIRHGLTDKAAELALGTSQQLNEHLLTREIDVQRRREGGYCAQVWGARHVAGPGDFPISVNPLETQGLVWPGNPTPVTSRIADRFRPRDYIYVRDTVLGAYEGRPGFHVHPESGGVGYQNQWNVGPASRIGRDLIQLEIRKLYGGTPHRVVQHWHGYAVAATAEQLSAEARKVPNVGTRAKALTHGIADVGERLSALAARFGIEVSGEEFVKLDRTWLDYHGWWQGLHVEPVARHIPLDMTRSAFLARCLDLDKLVVECLAERYLRLFVRAFGPQTDKIDKLRGLKLLDRTICFCQIGHEAGLSVWDSAEEIVSRFEAAGTAVGRPIDKLFALSDLRQVAGHRKEDMDGLIAGALERFGLDLAAARGGWGHVMDTLYDQLADQLATVVRLLDDCLSEG</sequence>
<evidence type="ECO:0000313" key="2">
    <source>
        <dbReference type="Proteomes" id="UP001162318"/>
    </source>
</evidence>
<gene>
    <name evidence="1" type="ORF">N5J77_00655</name>
</gene>
<organism evidence="1 2">
    <name type="scientific">Sphingobium yanoikuyae</name>
    <name type="common">Sphingomonas yanoikuyae</name>
    <dbReference type="NCBI Taxonomy" id="13690"/>
    <lineage>
        <taxon>Bacteria</taxon>
        <taxon>Pseudomonadati</taxon>
        <taxon>Pseudomonadota</taxon>
        <taxon>Alphaproteobacteria</taxon>
        <taxon>Sphingomonadales</taxon>
        <taxon>Sphingomonadaceae</taxon>
        <taxon>Sphingobium</taxon>
    </lineage>
</organism>
<protein>
    <submittedName>
        <fullName evidence="1">Uncharacterized protein</fullName>
    </submittedName>
</protein>
<evidence type="ECO:0000313" key="1">
    <source>
        <dbReference type="EMBL" id="MDH2129617.1"/>
    </source>
</evidence>